<organism evidence="5 6">
    <name type="scientific">Cupriavidus pinatubonensis</name>
    <dbReference type="NCBI Taxonomy" id="248026"/>
    <lineage>
        <taxon>Bacteria</taxon>
        <taxon>Pseudomonadati</taxon>
        <taxon>Pseudomonadota</taxon>
        <taxon>Betaproteobacteria</taxon>
        <taxon>Burkholderiales</taxon>
        <taxon>Burkholderiaceae</taxon>
        <taxon>Cupriavidus</taxon>
    </lineage>
</organism>
<evidence type="ECO:0000259" key="4">
    <source>
        <dbReference type="PROSITE" id="PS50956"/>
    </source>
</evidence>
<dbReference type="PROSITE" id="PS50956">
    <property type="entry name" value="HTH_ASNC_2"/>
    <property type="match status" value="1"/>
</dbReference>
<accession>A0ABN7YSP2</accession>
<keyword evidence="6" id="KW-1185">Reference proteome</keyword>
<feature type="domain" description="HTH asnC-type" evidence="4">
    <location>
        <begin position="27"/>
        <end position="88"/>
    </location>
</feature>
<reference evidence="5 6" key="1">
    <citation type="submission" date="2021-08" db="EMBL/GenBank/DDBJ databases">
        <authorList>
            <person name="Peeters C."/>
        </authorList>
    </citation>
    <scope>NUCLEOTIDE SEQUENCE [LARGE SCALE GENOMIC DNA]</scope>
    <source>
        <strain evidence="5 6">LMG 23994</strain>
    </source>
</reference>
<dbReference type="CDD" id="cd00090">
    <property type="entry name" value="HTH_ARSR"/>
    <property type="match status" value="1"/>
</dbReference>
<evidence type="ECO:0000256" key="1">
    <source>
        <dbReference type="ARBA" id="ARBA00023015"/>
    </source>
</evidence>
<dbReference type="InterPro" id="IPR011008">
    <property type="entry name" value="Dimeric_a/b-barrel"/>
</dbReference>
<dbReference type="Pfam" id="PF01037">
    <property type="entry name" value="AsnC_trans_reg"/>
    <property type="match status" value="1"/>
</dbReference>
<gene>
    <name evidence="5" type="primary">lrp_5</name>
    <name evidence="5" type="ORF">LMG23994_03407</name>
</gene>
<dbReference type="SUPFAM" id="SSF46785">
    <property type="entry name" value="Winged helix' DNA-binding domain"/>
    <property type="match status" value="1"/>
</dbReference>
<proteinExistence type="predicted"/>
<evidence type="ECO:0000256" key="2">
    <source>
        <dbReference type="ARBA" id="ARBA00023125"/>
    </source>
</evidence>
<dbReference type="PANTHER" id="PTHR30154:SF34">
    <property type="entry name" value="TRANSCRIPTIONAL REGULATOR AZLB"/>
    <property type="match status" value="1"/>
</dbReference>
<dbReference type="SUPFAM" id="SSF54909">
    <property type="entry name" value="Dimeric alpha+beta barrel"/>
    <property type="match status" value="1"/>
</dbReference>
<keyword evidence="1" id="KW-0805">Transcription regulation</keyword>
<evidence type="ECO:0000313" key="6">
    <source>
        <dbReference type="Proteomes" id="UP000701702"/>
    </source>
</evidence>
<dbReference type="InterPro" id="IPR019887">
    <property type="entry name" value="Tscrpt_reg_AsnC/Lrp_C"/>
</dbReference>
<protein>
    <submittedName>
        <fullName evidence="5">Leucine-responsive regulatory protein</fullName>
    </submittedName>
</protein>
<dbReference type="Proteomes" id="UP000701702">
    <property type="component" value="Unassembled WGS sequence"/>
</dbReference>
<dbReference type="InterPro" id="IPR036390">
    <property type="entry name" value="WH_DNA-bd_sf"/>
</dbReference>
<dbReference type="Gene3D" id="1.10.10.10">
    <property type="entry name" value="Winged helix-like DNA-binding domain superfamily/Winged helix DNA-binding domain"/>
    <property type="match status" value="1"/>
</dbReference>
<evidence type="ECO:0000313" key="5">
    <source>
        <dbReference type="EMBL" id="CAG9176423.1"/>
    </source>
</evidence>
<dbReference type="SMART" id="SM00344">
    <property type="entry name" value="HTH_ASNC"/>
    <property type="match status" value="1"/>
</dbReference>
<keyword evidence="3" id="KW-0804">Transcription</keyword>
<comment type="caution">
    <text evidence="5">The sequence shown here is derived from an EMBL/GenBank/DDBJ whole genome shotgun (WGS) entry which is preliminary data.</text>
</comment>
<dbReference type="InterPro" id="IPR019888">
    <property type="entry name" value="Tscrpt_reg_AsnC-like"/>
</dbReference>
<dbReference type="InterPro" id="IPR011991">
    <property type="entry name" value="ArsR-like_HTH"/>
</dbReference>
<keyword evidence="2" id="KW-0238">DNA-binding</keyword>
<dbReference type="PRINTS" id="PR00033">
    <property type="entry name" value="HTHASNC"/>
</dbReference>
<evidence type="ECO:0000256" key="3">
    <source>
        <dbReference type="ARBA" id="ARBA00023163"/>
    </source>
</evidence>
<dbReference type="Pfam" id="PF13412">
    <property type="entry name" value="HTH_24"/>
    <property type="match status" value="1"/>
</dbReference>
<dbReference type="InterPro" id="IPR000485">
    <property type="entry name" value="AsnC-type_HTH_dom"/>
</dbReference>
<sequence length="176" mass="19957">MNHLFSVEFKDYPSAAKTLLMPTIPKLDDVDRRILRELRRDGRLSNAKLAEHVGLSATPCWNRVRALEESGVIEGYAAMLNQKALGLPDTVLIEVTLDRHDDDMLHRFGQALAELPEVLEAHLLTGEYDYLIKVAVAGTEGYEEFLRHKLYKLPGLRHSHSTFVLRTLKRELSVAP</sequence>
<dbReference type="Gene3D" id="3.30.70.920">
    <property type="match status" value="1"/>
</dbReference>
<name>A0ABN7YSP2_9BURK</name>
<dbReference type="InterPro" id="IPR036388">
    <property type="entry name" value="WH-like_DNA-bd_sf"/>
</dbReference>
<dbReference type="PANTHER" id="PTHR30154">
    <property type="entry name" value="LEUCINE-RESPONSIVE REGULATORY PROTEIN"/>
    <property type="match status" value="1"/>
</dbReference>
<dbReference type="EMBL" id="CAJZAF010000018">
    <property type="protein sequence ID" value="CAG9176423.1"/>
    <property type="molecule type" value="Genomic_DNA"/>
</dbReference>